<keyword evidence="3" id="KW-1185">Reference proteome</keyword>
<dbReference type="PANTHER" id="PTHR34339:SF1">
    <property type="entry name" value="STIMULATOR OF INTERFERON GENES PROTEIN"/>
    <property type="match status" value="1"/>
</dbReference>
<dbReference type="InterPro" id="IPR033952">
    <property type="entry name" value="STING_C"/>
</dbReference>
<gene>
    <name evidence="2" type="ORF">H0235_005816</name>
</gene>
<dbReference type="GO" id="GO:0000045">
    <property type="term" value="P:autophagosome assembly"/>
    <property type="evidence" value="ECO:0007669"/>
    <property type="project" value="TreeGrafter"/>
</dbReference>
<reference evidence="2" key="1">
    <citation type="journal article" date="2020" name="G3 (Bethesda)">
        <title>High-Quality Assemblies for Three Invasive Social Wasps from the &lt;i&gt;Vespula&lt;/i&gt; Genus.</title>
        <authorList>
            <person name="Harrop T.W.R."/>
            <person name="Guhlin J."/>
            <person name="McLaughlin G.M."/>
            <person name="Permina E."/>
            <person name="Stockwell P."/>
            <person name="Gilligan J."/>
            <person name="Le Lec M.F."/>
            <person name="Gruber M.A.M."/>
            <person name="Quinn O."/>
            <person name="Lovegrove M."/>
            <person name="Duncan E.J."/>
            <person name="Remnant E.J."/>
            <person name="Van Eeckhoven J."/>
            <person name="Graham B."/>
            <person name="Knapp R.A."/>
            <person name="Langford K.W."/>
            <person name="Kronenberg Z."/>
            <person name="Press M.O."/>
            <person name="Eacker S.M."/>
            <person name="Wilson-Rankin E.E."/>
            <person name="Purcell J."/>
            <person name="Lester P.J."/>
            <person name="Dearden P.K."/>
        </authorList>
    </citation>
    <scope>NUCLEOTIDE SEQUENCE</scope>
    <source>
        <strain evidence="2">Volc-1</strain>
    </source>
</reference>
<dbReference type="EMBL" id="JACSDY010000004">
    <property type="protein sequence ID" value="KAF7429418.1"/>
    <property type="molecule type" value="Genomic_DNA"/>
</dbReference>
<sequence length="227" mass="26497">MLFKILDLLQQNLDINVIDMNGLDYGSGMAYSYYYGYLRIILPSTGTNINGICEKLENFEDIHNVPISVKKLFILIPFSTYIPPDLKSLSYGWMENIQELEQEVRNRAGIMNRSYHNNIYKIYPNGPNSRNKPEYVAVEGATPLLTFFEVQKHFHPESAIYKKYSKQIIKTFYLKLKELIYNDLDCRDVCELIYYNDYNSDGTKVNIAEVILKRISTLKGLEYTYTD</sequence>
<comment type="caution">
    <text evidence="2">The sequence shown here is derived from an EMBL/GenBank/DDBJ whole genome shotgun (WGS) entry which is preliminary data.</text>
</comment>
<dbReference type="Gene3D" id="1.20.5.5200">
    <property type="match status" value="1"/>
</dbReference>
<feature type="domain" description="STING ligand-binding" evidence="1">
    <location>
        <begin position="24"/>
        <end position="216"/>
    </location>
</feature>
<evidence type="ECO:0000259" key="1">
    <source>
        <dbReference type="Pfam" id="PF15009"/>
    </source>
</evidence>
<dbReference type="GO" id="GO:0032481">
    <property type="term" value="P:positive regulation of type I interferon production"/>
    <property type="evidence" value="ECO:0007669"/>
    <property type="project" value="InterPro"/>
</dbReference>
<dbReference type="GO" id="GO:0061507">
    <property type="term" value="F:2',3'-cyclic GMP-AMP binding"/>
    <property type="evidence" value="ECO:0007669"/>
    <property type="project" value="TreeGrafter"/>
</dbReference>
<dbReference type="AlphaFoldDB" id="A0A834UC15"/>
<dbReference type="GO" id="GO:0005776">
    <property type="term" value="C:autophagosome"/>
    <property type="evidence" value="ECO:0007669"/>
    <property type="project" value="TreeGrafter"/>
</dbReference>
<dbReference type="GO" id="GO:0016239">
    <property type="term" value="P:positive regulation of macroautophagy"/>
    <property type="evidence" value="ECO:0007669"/>
    <property type="project" value="TreeGrafter"/>
</dbReference>
<dbReference type="InterPro" id="IPR038623">
    <property type="entry name" value="STING_C_sf"/>
</dbReference>
<dbReference type="Proteomes" id="UP000600918">
    <property type="component" value="Unassembled WGS sequence"/>
</dbReference>
<dbReference type="GO" id="GO:0002218">
    <property type="term" value="P:activation of innate immune response"/>
    <property type="evidence" value="ECO:0007669"/>
    <property type="project" value="InterPro"/>
</dbReference>
<dbReference type="InterPro" id="IPR029158">
    <property type="entry name" value="STING"/>
</dbReference>
<dbReference type="CDD" id="cd12146">
    <property type="entry name" value="STING_C"/>
    <property type="match status" value="1"/>
</dbReference>
<dbReference type="GO" id="GO:0045087">
    <property type="term" value="P:innate immune response"/>
    <property type="evidence" value="ECO:0007669"/>
    <property type="project" value="TreeGrafter"/>
</dbReference>
<evidence type="ECO:0000313" key="2">
    <source>
        <dbReference type="EMBL" id="KAF7429418.1"/>
    </source>
</evidence>
<dbReference type="GO" id="GO:0005789">
    <property type="term" value="C:endoplasmic reticulum membrane"/>
    <property type="evidence" value="ECO:0007669"/>
    <property type="project" value="TreeGrafter"/>
</dbReference>
<organism evidence="2 3">
    <name type="scientific">Vespula pensylvanica</name>
    <name type="common">Western yellow jacket</name>
    <name type="synonym">Wasp</name>
    <dbReference type="NCBI Taxonomy" id="30213"/>
    <lineage>
        <taxon>Eukaryota</taxon>
        <taxon>Metazoa</taxon>
        <taxon>Ecdysozoa</taxon>
        <taxon>Arthropoda</taxon>
        <taxon>Hexapoda</taxon>
        <taxon>Insecta</taxon>
        <taxon>Pterygota</taxon>
        <taxon>Neoptera</taxon>
        <taxon>Endopterygota</taxon>
        <taxon>Hymenoptera</taxon>
        <taxon>Apocrita</taxon>
        <taxon>Aculeata</taxon>
        <taxon>Vespoidea</taxon>
        <taxon>Vespidae</taxon>
        <taxon>Vespinae</taxon>
        <taxon>Vespula</taxon>
    </lineage>
</organism>
<dbReference type="GO" id="GO:0035438">
    <property type="term" value="F:cyclic-di-GMP binding"/>
    <property type="evidence" value="ECO:0007669"/>
    <property type="project" value="InterPro"/>
</dbReference>
<dbReference type="InterPro" id="IPR055432">
    <property type="entry name" value="STING_LBD"/>
</dbReference>
<evidence type="ECO:0000313" key="3">
    <source>
        <dbReference type="Proteomes" id="UP000600918"/>
    </source>
</evidence>
<proteinExistence type="predicted"/>
<dbReference type="Pfam" id="PF15009">
    <property type="entry name" value="STING_LBD"/>
    <property type="match status" value="1"/>
</dbReference>
<dbReference type="GO" id="GO:0061709">
    <property type="term" value="P:reticulophagy"/>
    <property type="evidence" value="ECO:0007669"/>
    <property type="project" value="TreeGrafter"/>
</dbReference>
<dbReference type="Gene3D" id="3.40.50.12100">
    <property type="entry name" value="Stimulator of interferon genes protein"/>
    <property type="match status" value="1"/>
</dbReference>
<protein>
    <recommendedName>
        <fullName evidence="1">STING ligand-binding domain-containing protein</fullName>
    </recommendedName>
</protein>
<accession>A0A834UC15</accession>
<name>A0A834UC15_VESPE</name>
<dbReference type="PANTHER" id="PTHR34339">
    <property type="entry name" value="STIMULATOR OF INTERFERON GENES PROTEIN"/>
    <property type="match status" value="1"/>
</dbReference>